<dbReference type="AlphaFoldDB" id="I7JND3"/>
<reference evidence="1" key="1">
    <citation type="journal article" date="2012" name="Vet. Microbiol.">
        <title>Comparative genomic analyses of the Taylorellae.</title>
        <authorList>
            <person name="Hauser H."/>
            <person name="Richter D.C."/>
            <person name="van Tonder A."/>
            <person name="Clark L."/>
            <person name="Preston A."/>
        </authorList>
    </citation>
    <scope>NUCLEOTIDE SEQUENCE</scope>
    <source>
        <strain evidence="1">14/45</strain>
    </source>
</reference>
<accession>I7JND3</accession>
<dbReference type="HOGENOM" id="CLU_3206304_0_0_4"/>
<gene>
    <name evidence="1" type="ORF">KUM_1224</name>
</gene>
<name>I7JND3_9BURK</name>
<organism evidence="1">
    <name type="scientific">Taylorella asinigenitalis 14/45</name>
    <dbReference type="NCBI Taxonomy" id="1091495"/>
    <lineage>
        <taxon>Bacteria</taxon>
        <taxon>Pseudomonadati</taxon>
        <taxon>Pseudomonadota</taxon>
        <taxon>Betaproteobacteria</taxon>
        <taxon>Burkholderiales</taxon>
        <taxon>Alcaligenaceae</taxon>
        <taxon>Taylorella</taxon>
    </lineage>
</organism>
<protein>
    <submittedName>
        <fullName evidence="1">Uncharacterized protein</fullName>
    </submittedName>
</protein>
<dbReference type="BioCyc" id="TASI1091495:G13GE-1217-MONOMER"/>
<proteinExistence type="predicted"/>
<dbReference type="KEGG" id="tat:KUM_1224"/>
<sequence length="45" mass="4913">MRGRPATLGLRHGPDSYGRQQWGILDNGGNPDPAIPRVRLKAFGL</sequence>
<evidence type="ECO:0000313" key="1">
    <source>
        <dbReference type="EMBL" id="CCG20005.1"/>
    </source>
</evidence>
<dbReference type="EMBL" id="HE681424">
    <property type="protein sequence ID" value="CCG20005.1"/>
    <property type="molecule type" value="Genomic_DNA"/>
</dbReference>